<keyword evidence="1" id="KW-0560">Oxidoreductase</keyword>
<evidence type="ECO:0000313" key="2">
    <source>
        <dbReference type="EMBL" id="KAK0746897.1"/>
    </source>
</evidence>
<proteinExistence type="predicted"/>
<dbReference type="AlphaFoldDB" id="A0AA40K662"/>
<dbReference type="InterPro" id="IPR036291">
    <property type="entry name" value="NAD(P)-bd_dom_sf"/>
</dbReference>
<protein>
    <submittedName>
        <fullName evidence="2">Uncharacterized protein</fullName>
    </submittedName>
</protein>
<evidence type="ECO:0000256" key="1">
    <source>
        <dbReference type="ARBA" id="ARBA00023002"/>
    </source>
</evidence>
<dbReference type="EMBL" id="JAUKUD010000004">
    <property type="protein sequence ID" value="KAK0746897.1"/>
    <property type="molecule type" value="Genomic_DNA"/>
</dbReference>
<gene>
    <name evidence="2" type="ORF">B0T18DRAFT_438714</name>
</gene>
<accession>A0AA40K662</accession>
<dbReference type="Gene3D" id="3.40.50.720">
    <property type="entry name" value="NAD(P)-binding Rossmann-like Domain"/>
    <property type="match status" value="1"/>
</dbReference>
<dbReference type="Proteomes" id="UP001172155">
    <property type="component" value="Unassembled WGS sequence"/>
</dbReference>
<reference evidence="2" key="1">
    <citation type="submission" date="2023-06" db="EMBL/GenBank/DDBJ databases">
        <title>Genome-scale phylogeny and comparative genomics of the fungal order Sordariales.</title>
        <authorList>
            <consortium name="Lawrence Berkeley National Laboratory"/>
            <person name="Hensen N."/>
            <person name="Bonometti L."/>
            <person name="Westerberg I."/>
            <person name="Brannstrom I.O."/>
            <person name="Guillou S."/>
            <person name="Cros-Aarteil S."/>
            <person name="Calhoun S."/>
            <person name="Haridas S."/>
            <person name="Kuo A."/>
            <person name="Mondo S."/>
            <person name="Pangilinan J."/>
            <person name="Riley R."/>
            <person name="LaButti K."/>
            <person name="Andreopoulos B."/>
            <person name="Lipzen A."/>
            <person name="Chen C."/>
            <person name="Yanf M."/>
            <person name="Daum C."/>
            <person name="Ng V."/>
            <person name="Clum A."/>
            <person name="Steindorff A."/>
            <person name="Ohm R."/>
            <person name="Martin F."/>
            <person name="Silar P."/>
            <person name="Natvig D."/>
            <person name="Lalanne C."/>
            <person name="Gautier V."/>
            <person name="Ament-velasquez S.L."/>
            <person name="Kruys A."/>
            <person name="Hutchinson M.I."/>
            <person name="Powell A.J."/>
            <person name="Barry K."/>
            <person name="Miller A.N."/>
            <person name="Grigoriev I.V."/>
            <person name="Debuchy R."/>
            <person name="Gladieux P."/>
            <person name="Thoren M.H."/>
            <person name="Johannesson H."/>
        </authorList>
    </citation>
    <scope>NUCLEOTIDE SEQUENCE</scope>
    <source>
        <strain evidence="2">SMH3187-1</strain>
    </source>
</reference>
<dbReference type="SUPFAM" id="SSF51735">
    <property type="entry name" value="NAD(P)-binding Rossmann-fold domains"/>
    <property type="match status" value="1"/>
</dbReference>
<name>A0AA40K662_9PEZI</name>
<dbReference type="InterPro" id="IPR052228">
    <property type="entry name" value="Sec_Metab_Biosynth_Oxidored"/>
</dbReference>
<comment type="caution">
    <text evidence="2">The sequence shown here is derived from an EMBL/GenBank/DDBJ whole genome shotgun (WGS) entry which is preliminary data.</text>
</comment>
<evidence type="ECO:0000313" key="3">
    <source>
        <dbReference type="Proteomes" id="UP001172155"/>
    </source>
</evidence>
<sequence length="336" mass="36373">MVSLEQVQSSNARIASSLPDGLVAVFLGGTGAVGQATLKQFTKLTVRPRIYFLGRSQASGDRITAELKALNPEGDYCFIRADVSLLATVDDVCGEIKRREHHINLLFMTTATLLTGKDTAEGLYYQPAVTYYSRIRFTVNLLPLLQRAPALRRVVTVFTATKEGPVWADDFPGRYVPLLHQRAHYSSMMTLALESLGLEAPDVSFIHSFPGSVKTSHVVVLRLMFKIMGPLVQMSPAEAGERQVFLATSGRFPPRLGADVRGETTTAGVPVDKAVGLALGTGGEEGTGVYSVSCDGEPASAKVREALARLRGEDVLKKLWLHTEDVFTAVTGTTFV</sequence>
<dbReference type="GO" id="GO:0016491">
    <property type="term" value="F:oxidoreductase activity"/>
    <property type="evidence" value="ECO:0007669"/>
    <property type="project" value="UniProtKB-KW"/>
</dbReference>
<dbReference type="PANTHER" id="PTHR47534">
    <property type="entry name" value="YALI0E05731P"/>
    <property type="match status" value="1"/>
</dbReference>
<keyword evidence="3" id="KW-1185">Reference proteome</keyword>
<organism evidence="2 3">
    <name type="scientific">Schizothecium vesticola</name>
    <dbReference type="NCBI Taxonomy" id="314040"/>
    <lineage>
        <taxon>Eukaryota</taxon>
        <taxon>Fungi</taxon>
        <taxon>Dikarya</taxon>
        <taxon>Ascomycota</taxon>
        <taxon>Pezizomycotina</taxon>
        <taxon>Sordariomycetes</taxon>
        <taxon>Sordariomycetidae</taxon>
        <taxon>Sordariales</taxon>
        <taxon>Schizotheciaceae</taxon>
        <taxon>Schizothecium</taxon>
    </lineage>
</organism>
<dbReference type="PANTHER" id="PTHR47534:SF3">
    <property type="entry name" value="ALCOHOL DEHYDROGENASE-LIKE C-TERMINAL DOMAIN-CONTAINING PROTEIN"/>
    <property type="match status" value="1"/>
</dbReference>